<keyword evidence="1" id="KW-0863">Zinc-finger</keyword>
<reference evidence="3 4" key="1">
    <citation type="submission" date="2023-10" db="EMBL/GenBank/DDBJ databases">
        <title>Draft genome sequence of Xylaria bambusicola isolate GMP-LS, the root and basal stem rot pathogen of sugarcane in Indonesia.</title>
        <authorList>
            <person name="Selvaraj P."/>
            <person name="Muralishankar V."/>
            <person name="Muruganantham S."/>
            <person name="Sp S."/>
            <person name="Haryani S."/>
            <person name="Lau K.J.X."/>
            <person name="Naqvi N.I."/>
        </authorList>
    </citation>
    <scope>NUCLEOTIDE SEQUENCE [LARGE SCALE GENOMIC DNA]</scope>
    <source>
        <strain evidence="3">GMP-LS</strain>
    </source>
</reference>
<name>A0AAN7V234_9PEZI</name>
<dbReference type="AlphaFoldDB" id="A0AAN7V234"/>
<comment type="caution">
    <text evidence="3">The sequence shown here is derived from an EMBL/GenBank/DDBJ whole genome shotgun (WGS) entry which is preliminary data.</text>
</comment>
<feature type="domain" description="C2H2-type" evidence="2">
    <location>
        <begin position="246"/>
        <end position="276"/>
    </location>
</feature>
<evidence type="ECO:0000256" key="1">
    <source>
        <dbReference type="PROSITE-ProRule" id="PRU00042"/>
    </source>
</evidence>
<organism evidence="3 4">
    <name type="scientific">Xylaria bambusicola</name>
    <dbReference type="NCBI Taxonomy" id="326684"/>
    <lineage>
        <taxon>Eukaryota</taxon>
        <taxon>Fungi</taxon>
        <taxon>Dikarya</taxon>
        <taxon>Ascomycota</taxon>
        <taxon>Pezizomycotina</taxon>
        <taxon>Sordariomycetes</taxon>
        <taxon>Xylariomycetidae</taxon>
        <taxon>Xylariales</taxon>
        <taxon>Xylariaceae</taxon>
        <taxon>Xylaria</taxon>
    </lineage>
</organism>
<dbReference type="InterPro" id="IPR013087">
    <property type="entry name" value="Znf_C2H2_type"/>
</dbReference>
<gene>
    <name evidence="3" type="ORF">RRF57_008823</name>
</gene>
<dbReference type="EMBL" id="JAWHQM010000030">
    <property type="protein sequence ID" value="KAK5633109.1"/>
    <property type="molecule type" value="Genomic_DNA"/>
</dbReference>
<accession>A0AAN7V234</accession>
<keyword evidence="1" id="KW-0479">Metal-binding</keyword>
<dbReference type="Gene3D" id="3.30.160.60">
    <property type="entry name" value="Classic Zinc Finger"/>
    <property type="match status" value="1"/>
</dbReference>
<dbReference type="PROSITE" id="PS50157">
    <property type="entry name" value="ZINC_FINGER_C2H2_2"/>
    <property type="match status" value="1"/>
</dbReference>
<evidence type="ECO:0000313" key="3">
    <source>
        <dbReference type="EMBL" id="KAK5633109.1"/>
    </source>
</evidence>
<dbReference type="GO" id="GO:0008270">
    <property type="term" value="F:zinc ion binding"/>
    <property type="evidence" value="ECO:0007669"/>
    <property type="project" value="UniProtKB-KW"/>
</dbReference>
<sequence>MDGSARELGRHLDETALTYDPGFSSARSTLCPSSFLSLANGYVENGSDSSGYLQPPNLPQTAASVYWTSRSVPTYTSGAAAVSYSFQELDASEVLASSIPGIVNDSASQFSAYHHDTSPADTFYPSSLGNGHVAYEDNSVRYQESPYLTQNYPTNSGYPGDGNGTGLSPDATHPGFIYASGNIEVGSTSDTVGYTPGASVHPIISGYPSVDNSTGSTANTGAYPPQIEISLAQRAPTSTHTTPPPSRCPECNKDLGSPGILKRHLKTVTAHKSETTLVYLCFCGKADTRKENHLRHLKPCRRTLIGQAICTCGRLSCHREDHVAHVKGCNRQRRRRQSISS</sequence>
<dbReference type="Proteomes" id="UP001305414">
    <property type="component" value="Unassembled WGS sequence"/>
</dbReference>
<keyword evidence="4" id="KW-1185">Reference proteome</keyword>
<keyword evidence="1" id="KW-0862">Zinc</keyword>
<protein>
    <recommendedName>
        <fullName evidence="2">C2H2-type domain-containing protein</fullName>
    </recommendedName>
</protein>
<evidence type="ECO:0000313" key="4">
    <source>
        <dbReference type="Proteomes" id="UP001305414"/>
    </source>
</evidence>
<proteinExistence type="predicted"/>
<evidence type="ECO:0000259" key="2">
    <source>
        <dbReference type="PROSITE" id="PS50157"/>
    </source>
</evidence>